<comment type="caution">
    <text evidence="4">The sequence shown here is derived from an EMBL/GenBank/DDBJ whole genome shotgun (WGS) entry which is preliminary data.</text>
</comment>
<evidence type="ECO:0000256" key="3">
    <source>
        <dbReference type="SAM" id="MobiDB-lite"/>
    </source>
</evidence>
<keyword evidence="1" id="KW-0880">Kelch repeat</keyword>
<dbReference type="Pfam" id="PF24681">
    <property type="entry name" value="Kelch_KLHDC2_KLHL20_DRC7"/>
    <property type="match status" value="1"/>
</dbReference>
<gene>
    <name evidence="4" type="ORF">JKP88DRAFT_266775</name>
</gene>
<organism evidence="4 5">
    <name type="scientific">Tribonema minus</name>
    <dbReference type="NCBI Taxonomy" id="303371"/>
    <lineage>
        <taxon>Eukaryota</taxon>
        <taxon>Sar</taxon>
        <taxon>Stramenopiles</taxon>
        <taxon>Ochrophyta</taxon>
        <taxon>PX clade</taxon>
        <taxon>Xanthophyceae</taxon>
        <taxon>Tribonematales</taxon>
        <taxon>Tribonemataceae</taxon>
        <taxon>Tribonema</taxon>
    </lineage>
</organism>
<feature type="compositionally biased region" description="Polar residues" evidence="3">
    <location>
        <begin position="1"/>
        <end position="12"/>
    </location>
</feature>
<dbReference type="EMBL" id="JAFCMP010000028">
    <property type="protein sequence ID" value="KAG5190784.1"/>
    <property type="molecule type" value="Genomic_DNA"/>
</dbReference>
<dbReference type="SUPFAM" id="SSF117281">
    <property type="entry name" value="Kelch motif"/>
    <property type="match status" value="1"/>
</dbReference>
<keyword evidence="2" id="KW-0677">Repeat</keyword>
<evidence type="ECO:0000313" key="4">
    <source>
        <dbReference type="EMBL" id="KAG5190784.1"/>
    </source>
</evidence>
<sequence>MESSPWTKLASHQPQQQHRKRGRGGRSDGRGAAVPPCPQARCGHAALHDRNTGGILILGGYTDELYDDAWSFDPASKTWTPVKQPSAQPSPLPRVSFSATSAPPADPSLTSDASTGFIFGGTDGESALGDMWRFSCEASTLTWCKVEPNTGAASPTPRANAALCAGPRSLLLLHGGEDGDLLSDAWWFDISAQQWSRLAAAAAPQPCARANHALTYSPPCDSFVLFGGLTTAALAESMSRESALDAEAGAPSMLQRSAMAEALQPIQEDADAEPDMAPLNDLWVLSRVEVDDASVPGQWLWSMVLMDDIGPSPRSDTAMAALLDGEGLIFLFGGHGLVELPGSSDVGNEEEGVITMAYLDDLWALDLSARRWLDESALGYPGESPIEGRSGHSLTPCVDQLVLYGGLVGDGYDGAVYAADLGMLRTAAADAVVELETSGSSDAGSDGDDSDDEQLKLDGNSVDGQGVDDELRFTIPPELKSRGVTDYEWTTFMQSLESSVQSQQCSCGGAMEGWLARFNAEVMEPRGMYASTQTSIYDNNKQHEERDPMSETALVVGQPVDNEPIARVRQDAKGVGGGCCVRRPMSRPERLIVPITAARCLSAGAGMNDNLRSAAPMELKERGGAMEAWVARLNADVLEPKGMFAATQTAVWHNLNHYEEARDV</sequence>
<dbReference type="InterPro" id="IPR015915">
    <property type="entry name" value="Kelch-typ_b-propeller"/>
</dbReference>
<dbReference type="PANTHER" id="PTHR46093">
    <property type="entry name" value="ACYL-COA-BINDING DOMAIN-CONTAINING PROTEIN 5"/>
    <property type="match status" value="1"/>
</dbReference>
<dbReference type="AlphaFoldDB" id="A0A835ZEE3"/>
<keyword evidence="5" id="KW-1185">Reference proteome</keyword>
<evidence type="ECO:0000313" key="5">
    <source>
        <dbReference type="Proteomes" id="UP000664859"/>
    </source>
</evidence>
<accession>A0A835ZEE3</accession>
<feature type="region of interest" description="Disordered" evidence="3">
    <location>
        <begin position="1"/>
        <end position="36"/>
    </location>
</feature>
<feature type="compositionally biased region" description="Polar residues" evidence="3">
    <location>
        <begin position="79"/>
        <end position="89"/>
    </location>
</feature>
<name>A0A835ZEE3_9STRA</name>
<proteinExistence type="predicted"/>
<dbReference type="OrthoDB" id="10251809at2759"/>
<dbReference type="Gene3D" id="2.120.10.80">
    <property type="entry name" value="Kelch-type beta propeller"/>
    <property type="match status" value="3"/>
</dbReference>
<protein>
    <submittedName>
        <fullName evidence="4">Uncharacterized protein</fullName>
    </submittedName>
</protein>
<dbReference type="Proteomes" id="UP000664859">
    <property type="component" value="Unassembled WGS sequence"/>
</dbReference>
<reference evidence="4" key="1">
    <citation type="submission" date="2021-02" db="EMBL/GenBank/DDBJ databases">
        <title>First Annotated Genome of the Yellow-green Alga Tribonema minus.</title>
        <authorList>
            <person name="Mahan K.M."/>
        </authorList>
    </citation>
    <scope>NUCLEOTIDE SEQUENCE</scope>
    <source>
        <strain evidence="4">UTEX B ZZ1240</strain>
    </source>
</reference>
<feature type="region of interest" description="Disordered" evidence="3">
    <location>
        <begin position="437"/>
        <end position="468"/>
    </location>
</feature>
<feature type="region of interest" description="Disordered" evidence="3">
    <location>
        <begin position="79"/>
        <end position="109"/>
    </location>
</feature>
<dbReference type="PANTHER" id="PTHR46093:SF18">
    <property type="entry name" value="FIBRONECTIN TYPE-III DOMAIN-CONTAINING PROTEIN"/>
    <property type="match status" value="1"/>
</dbReference>
<evidence type="ECO:0000256" key="2">
    <source>
        <dbReference type="ARBA" id="ARBA00022737"/>
    </source>
</evidence>
<evidence type="ECO:0000256" key="1">
    <source>
        <dbReference type="ARBA" id="ARBA00022441"/>
    </source>
</evidence>